<reference evidence="1 2" key="1">
    <citation type="journal article" date="2006" name="DNA Res.">
        <title>Genome sequence of the cat pathogen, Chlamydophila felis.</title>
        <authorList>
            <person name="Azuma Y."/>
            <person name="Hirakawa H."/>
            <person name="Yamashita A."/>
            <person name="Cai Y."/>
            <person name="Rahman M.A."/>
            <person name="Suzuki H."/>
            <person name="Mitaku S."/>
            <person name="Toh H."/>
            <person name="Goto S."/>
            <person name="Murakami T."/>
            <person name="Sugi K."/>
            <person name="Hayashi H."/>
            <person name="Fukushi H."/>
            <person name="Hattori M."/>
            <person name="Kuhara S."/>
            <person name="Shirai M."/>
        </authorList>
    </citation>
    <scope>NUCLEOTIDE SEQUENCE [LARGE SCALE GENOMIC DNA]</scope>
    <source>
        <strain evidence="1 2">Fe/C-56</strain>
    </source>
</reference>
<accession>Q254Q4</accession>
<proteinExistence type="predicted"/>
<dbReference type="Proteomes" id="UP000001260">
    <property type="component" value="Chromosome"/>
</dbReference>
<dbReference type="EMBL" id="AP006861">
    <property type="protein sequence ID" value="BAE81234.1"/>
    <property type="molecule type" value="Genomic_DNA"/>
</dbReference>
<dbReference type="KEGG" id="cfe:BAE81234.1"/>
<dbReference type="AlphaFoldDB" id="Q254Q4"/>
<dbReference type="STRING" id="264202.gene:10544283"/>
<organism evidence="1 2">
    <name type="scientific">Chlamydia felis (strain Fe/C-56)</name>
    <name type="common">Chlamydophila felis</name>
    <dbReference type="NCBI Taxonomy" id="264202"/>
    <lineage>
        <taxon>Bacteria</taxon>
        <taxon>Pseudomonadati</taxon>
        <taxon>Chlamydiota</taxon>
        <taxon>Chlamydiia</taxon>
        <taxon>Chlamydiales</taxon>
        <taxon>Chlamydiaceae</taxon>
        <taxon>Chlamydia/Chlamydophila group</taxon>
        <taxon>Chlamydia</taxon>
    </lineage>
</organism>
<dbReference type="OrthoDB" id="17141at2"/>
<sequence>MRKRHSFFHPTPSKPEPLVSMIQKTITMVERIQGRTGDPVNLELNKICADIQEIKMILVKQAKDIDCLYTKNTDEQIQNLETDMSFVKTSLHNLLEELKGLKIVVEEGIDNSLNDHSHLVRSVLVEIYQKFLSTSGGTISGNIDMNNHAVLGLEMPQNPTDSYAASVGYVESQLRPIEAKLVEICEKVKSHDSVITSMNFQMMPVSGGKFRGIVDMDGHRLTGIAYPRERSDAISLDYLHSYLESKNLSEGSVTESVLQCPTANVEACSLYSIGVSHKVDCPLPIALLSQGMIGFTWRAKSPTSSGKFPMNALKYALSDQDQRCFVLNNNILYGKYAGSYTWDLTLKALIPSILEQKSPKIRMRVYYDQSFWNHKEELRGNAGYIEMPLISVGRTSLGGHSYDIVELPAGNARVLVVPENCGGVTIHLENDQEGLPPQDLYIVQAAYSCSWRRY</sequence>
<gene>
    <name evidence="1" type="ordered locus">CF0462</name>
</gene>
<keyword evidence="2" id="KW-1185">Reference proteome</keyword>
<protein>
    <submittedName>
        <fullName evidence="1">Uncharacterized protein</fullName>
    </submittedName>
</protein>
<name>Q254Q4_CHLFF</name>
<evidence type="ECO:0000313" key="2">
    <source>
        <dbReference type="Proteomes" id="UP000001260"/>
    </source>
</evidence>
<dbReference type="RefSeq" id="WP_011458014.1">
    <property type="nucleotide sequence ID" value="NC_007899.1"/>
</dbReference>
<evidence type="ECO:0000313" key="1">
    <source>
        <dbReference type="EMBL" id="BAE81234.1"/>
    </source>
</evidence>
<dbReference type="HOGENOM" id="CLU_645110_0_0_0"/>